<comment type="caution">
    <text evidence="2">The sequence shown here is derived from an EMBL/GenBank/DDBJ whole genome shotgun (WGS) entry which is preliminary data.</text>
</comment>
<dbReference type="RefSeq" id="WP_157298654.1">
    <property type="nucleotide sequence ID" value="NZ_BAAAZB010000005.1"/>
</dbReference>
<keyword evidence="3" id="KW-1185">Reference proteome</keyword>
<dbReference type="InterPro" id="IPR005094">
    <property type="entry name" value="Endonuclease_MobA/VirD2"/>
</dbReference>
<proteinExistence type="predicted"/>
<dbReference type="AlphaFoldDB" id="A0A6N8J6X0"/>
<protein>
    <submittedName>
        <fullName evidence="2">Relaxase/mobilization nuclease domain-containing protein</fullName>
    </submittedName>
</protein>
<dbReference type="OrthoDB" id="915634at2"/>
<evidence type="ECO:0000313" key="3">
    <source>
        <dbReference type="Proteomes" id="UP000468388"/>
    </source>
</evidence>
<evidence type="ECO:0000313" key="2">
    <source>
        <dbReference type="EMBL" id="MVT40016.1"/>
    </source>
</evidence>
<gene>
    <name evidence="2" type="ORF">GO495_05440</name>
</gene>
<dbReference type="Pfam" id="PF03432">
    <property type="entry name" value="Relaxase"/>
    <property type="match status" value="1"/>
</dbReference>
<name>A0A6N8J6X0_9BACT</name>
<organism evidence="2 3">
    <name type="scientific">Chitinophaga oryziterrae</name>
    <dbReference type="NCBI Taxonomy" id="1031224"/>
    <lineage>
        <taxon>Bacteria</taxon>
        <taxon>Pseudomonadati</taxon>
        <taxon>Bacteroidota</taxon>
        <taxon>Chitinophagia</taxon>
        <taxon>Chitinophagales</taxon>
        <taxon>Chitinophagaceae</taxon>
        <taxon>Chitinophaga</taxon>
    </lineage>
</organism>
<accession>A0A6N8J6X0</accession>
<dbReference type="EMBL" id="WRXO01000001">
    <property type="protein sequence ID" value="MVT40016.1"/>
    <property type="molecule type" value="Genomic_DNA"/>
</dbReference>
<evidence type="ECO:0000259" key="1">
    <source>
        <dbReference type="Pfam" id="PF03432"/>
    </source>
</evidence>
<dbReference type="Proteomes" id="UP000468388">
    <property type="component" value="Unassembled WGS sequence"/>
</dbReference>
<reference evidence="2 3" key="1">
    <citation type="submission" date="2019-12" db="EMBL/GenBank/DDBJ databases">
        <title>The draft genomic sequence of strain Chitinophaga oryziterrae JCM 16595.</title>
        <authorList>
            <person name="Zhang X."/>
        </authorList>
    </citation>
    <scope>NUCLEOTIDE SEQUENCE [LARGE SCALE GENOMIC DNA]</scope>
    <source>
        <strain evidence="2 3">JCM 16595</strain>
    </source>
</reference>
<feature type="domain" description="MobA/VirD2-like nuclease" evidence="1">
    <location>
        <begin position="41"/>
        <end position="163"/>
    </location>
</feature>
<sequence length="344" mass="40237">MIGHVSIGASFYHCISYCLEDKRGFSEEQKLQLSLKDNLQHKNRAEVLFYNKCFGDKYELTNDFKDVRKLNKRVEKPVLHLSLRLAPGEMLTKDQLTKIGSECAKEFGIADNQYICVMHNDTREQHIHIAANRVGFDGKVASDSNSYKRMAALCRRLEKQYKLQEVLSPRAFLSPQDRLLPRQDMRKEKLRTDIRQTLENVHQYSEFEQKMQALGYKVIKGRGISFIDEKKVKIKGSEVGFSLATIEKVLHLKSQLKIKQAEEKAKQPEYQQHRVRHSFTPTQRMLQTVSQTKEWDKSPVAQIQKEISNLLYQILKPEQSFDYINPELLKEAKRKKKKKFKMSL</sequence>